<dbReference type="Gene3D" id="2.130.10.10">
    <property type="entry name" value="YVTN repeat-like/Quinoprotein amine dehydrogenase"/>
    <property type="match status" value="1"/>
</dbReference>
<proteinExistence type="predicted"/>
<dbReference type="PANTHER" id="PTHR47197:SF3">
    <property type="entry name" value="DIHYDRO-HEME D1 DEHYDROGENASE"/>
    <property type="match status" value="1"/>
</dbReference>
<dbReference type="SUPFAM" id="SSF50969">
    <property type="entry name" value="YVTN repeat-like/Quinoprotein amine dehydrogenase"/>
    <property type="match status" value="1"/>
</dbReference>
<accession>A0A5M8P111</accession>
<dbReference type="InterPro" id="IPR031815">
    <property type="entry name" value="DUF5074"/>
</dbReference>
<dbReference type="Pfam" id="PF16819">
    <property type="entry name" value="DUF5074"/>
    <property type="match status" value="1"/>
</dbReference>
<evidence type="ECO:0000313" key="2">
    <source>
        <dbReference type="EMBL" id="KAA6302115.1"/>
    </source>
</evidence>
<dbReference type="PROSITE" id="PS51257">
    <property type="entry name" value="PROKAR_LIPOPROTEIN"/>
    <property type="match status" value="1"/>
</dbReference>
<reference evidence="2 3" key="1">
    <citation type="submission" date="2019-03" db="EMBL/GenBank/DDBJ databases">
        <title>Single cell metagenomics reveals metabolic interactions within the superorganism composed of flagellate Streblomastix strix and complex community of Bacteroidetes bacteria on its surface.</title>
        <authorList>
            <person name="Treitli S.C."/>
            <person name="Kolisko M."/>
            <person name="Husnik F."/>
            <person name="Keeling P."/>
            <person name="Hampl V."/>
        </authorList>
    </citation>
    <scope>NUCLEOTIDE SEQUENCE [LARGE SCALE GENOMIC DNA]</scope>
    <source>
        <strain evidence="2">St1</strain>
    </source>
</reference>
<sequence length="360" mass="39420">MNKFSYLFKASMMCVVLAMGFTGCEETQEPKPKQSLWSGSHGAFILNQGGYNTNDAGISYYNFETGEFQPDIMSGALGATGQDMLIYGSKLYVSVSTSSNITVFDMDAHTLVKRVGLFHADKSPRTPRYLEAYQGKIYASCYDGTVIRLDTLQLAVDGEVAVGEYPEGMAVANGKLYVANSGGMSADGPHNTVSVIDLSLFEKELKRITVGLNPYILKADPSGNVYLTYQGNFFDIEGGFQKIDTTNDSVQDLGHSPKQDFVIADGFIYYYDVDYTLVSTGKGSYGKYDLATETHLPLQIEETAIVNTPYGIGVNPGNQDIYIADANWMNPGNVTIFNKDGAKIRTLLQTGMNPCKFAFY</sequence>
<keyword evidence="1" id="KW-0732">Signal</keyword>
<gene>
    <name evidence="2" type="ORF">EZS26_001716</name>
</gene>
<organism evidence="2 3">
    <name type="scientific">Candidatus Ordinivivax streblomastigis</name>
    <dbReference type="NCBI Taxonomy" id="2540710"/>
    <lineage>
        <taxon>Bacteria</taxon>
        <taxon>Pseudomonadati</taxon>
        <taxon>Bacteroidota</taxon>
        <taxon>Bacteroidia</taxon>
        <taxon>Bacteroidales</taxon>
        <taxon>Candidatus Ordinivivax</taxon>
    </lineage>
</organism>
<dbReference type="PANTHER" id="PTHR47197">
    <property type="entry name" value="PROTEIN NIRF"/>
    <property type="match status" value="1"/>
</dbReference>
<evidence type="ECO:0000256" key="1">
    <source>
        <dbReference type="SAM" id="SignalP"/>
    </source>
</evidence>
<evidence type="ECO:0008006" key="4">
    <source>
        <dbReference type="Google" id="ProtNLM"/>
    </source>
</evidence>
<dbReference type="EMBL" id="SNRX01000010">
    <property type="protein sequence ID" value="KAA6302115.1"/>
    <property type="molecule type" value="Genomic_DNA"/>
</dbReference>
<dbReference type="InterPro" id="IPR015943">
    <property type="entry name" value="WD40/YVTN_repeat-like_dom_sf"/>
</dbReference>
<comment type="caution">
    <text evidence="2">The sequence shown here is derived from an EMBL/GenBank/DDBJ whole genome shotgun (WGS) entry which is preliminary data.</text>
</comment>
<dbReference type="Proteomes" id="UP000324575">
    <property type="component" value="Unassembled WGS sequence"/>
</dbReference>
<feature type="signal peptide" evidence="1">
    <location>
        <begin position="1"/>
        <end position="18"/>
    </location>
</feature>
<evidence type="ECO:0000313" key="3">
    <source>
        <dbReference type="Proteomes" id="UP000324575"/>
    </source>
</evidence>
<dbReference type="InterPro" id="IPR051200">
    <property type="entry name" value="Host-pathogen_enzymatic-act"/>
</dbReference>
<protein>
    <recommendedName>
        <fullName evidence="4">YncE family protein</fullName>
    </recommendedName>
</protein>
<dbReference type="AlphaFoldDB" id="A0A5M8P111"/>
<feature type="chain" id="PRO_5024342088" description="YncE family protein" evidence="1">
    <location>
        <begin position="19"/>
        <end position="360"/>
    </location>
</feature>
<name>A0A5M8P111_9BACT</name>
<dbReference type="InterPro" id="IPR011044">
    <property type="entry name" value="Quino_amine_DH_bsu"/>
</dbReference>